<evidence type="ECO:0000313" key="6">
    <source>
        <dbReference type="EMBL" id="KGF89963.1"/>
    </source>
</evidence>
<dbReference type="OrthoDB" id="9808307at2"/>
<dbReference type="GO" id="GO:1990904">
    <property type="term" value="C:ribonucleoprotein complex"/>
    <property type="evidence" value="ECO:0007669"/>
    <property type="project" value="UniProtKB-KW"/>
</dbReference>
<dbReference type="CDD" id="cd05797">
    <property type="entry name" value="Ribosomal_L10"/>
    <property type="match status" value="1"/>
</dbReference>
<dbReference type="GO" id="GO:0006412">
    <property type="term" value="P:translation"/>
    <property type="evidence" value="ECO:0007669"/>
    <property type="project" value="UniProtKB-UniRule"/>
</dbReference>
<keyword evidence="3 5" id="KW-0687">Ribonucleoprotein</keyword>
<comment type="similarity">
    <text evidence="1 5">Belongs to the universal ribosomal protein uL10 family.</text>
</comment>
<sequence length="175" mass="19039">MGRTLENKQKIVNEIKSLLNDSEMALVLDYKGLTIKEMSDLRSRLQTTKGICKVTKNSLMRKAIDGDSNWNDLESLLSGTNAFVLIKEDVGGAVKAIQSFQKDTQKSETKGALFEGRLLSDSEIKEIASLPSKEVLMAKIAGALNGVATKIAISINEVPSGLARSLKQHSEKSES</sequence>
<dbReference type="Pfam" id="PF00466">
    <property type="entry name" value="Ribosomal_L10"/>
    <property type="match status" value="1"/>
</dbReference>
<reference evidence="7" key="1">
    <citation type="journal article" date="2014" name="Sci. Data">
        <title>Genomes of diverse isolates of the marine cyanobacterium Prochlorococcus.</title>
        <authorList>
            <person name="Biller S."/>
            <person name="Berube P."/>
            <person name="Thompson J."/>
            <person name="Kelly L."/>
            <person name="Roggensack S."/>
            <person name="Awad L."/>
            <person name="Roache-Johnson K."/>
            <person name="Ding H."/>
            <person name="Giovannoni S.J."/>
            <person name="Moore L.R."/>
            <person name="Chisholm S.W."/>
        </authorList>
    </citation>
    <scope>NUCLEOTIDE SEQUENCE [LARGE SCALE GENOMIC DNA]</scope>
</reference>
<accession>A0A0A1ZP46</accession>
<evidence type="ECO:0000256" key="1">
    <source>
        <dbReference type="ARBA" id="ARBA00008889"/>
    </source>
</evidence>
<dbReference type="InterPro" id="IPR001790">
    <property type="entry name" value="Ribosomal_uL10"/>
</dbReference>
<name>A0A0A1ZP46_PROMR</name>
<dbReference type="Proteomes" id="UP000030491">
    <property type="component" value="Unassembled WGS sequence"/>
</dbReference>
<comment type="caution">
    <text evidence="6">The sequence shown here is derived from an EMBL/GenBank/DDBJ whole genome shotgun (WGS) entry which is preliminary data.</text>
</comment>
<dbReference type="SUPFAM" id="SSF160369">
    <property type="entry name" value="Ribosomal protein L10-like"/>
    <property type="match status" value="1"/>
</dbReference>
<evidence type="ECO:0000256" key="2">
    <source>
        <dbReference type="ARBA" id="ARBA00022980"/>
    </source>
</evidence>
<gene>
    <name evidence="5" type="primary">rplJ</name>
    <name evidence="5" type="synonym">rpl10</name>
    <name evidence="6" type="ORF">EU93_1826</name>
</gene>
<dbReference type="InterPro" id="IPR022973">
    <property type="entry name" value="Ribosomal_uL10_bac"/>
</dbReference>
<protein>
    <recommendedName>
        <fullName evidence="4 5">Large ribosomal subunit protein uL10</fullName>
    </recommendedName>
</protein>
<dbReference type="HAMAP" id="MF_00362">
    <property type="entry name" value="Ribosomal_uL10"/>
    <property type="match status" value="1"/>
</dbReference>
<evidence type="ECO:0000256" key="5">
    <source>
        <dbReference type="HAMAP-Rule" id="MF_00362"/>
    </source>
</evidence>
<evidence type="ECO:0000256" key="3">
    <source>
        <dbReference type="ARBA" id="ARBA00023274"/>
    </source>
</evidence>
<dbReference type="InterPro" id="IPR047865">
    <property type="entry name" value="Ribosomal_uL10_bac_type"/>
</dbReference>
<keyword evidence="5" id="KW-0699">rRNA-binding</keyword>
<dbReference type="EMBL" id="JNAJ01000018">
    <property type="protein sequence ID" value="KGF89963.1"/>
    <property type="molecule type" value="Genomic_DNA"/>
</dbReference>
<comment type="subunit">
    <text evidence="5">Part of the ribosomal stalk of the 50S ribosomal subunit. The N-terminus interacts with L11 and the large rRNA to form the base of the stalk. The C-terminus forms an elongated spine to which L12 dimers bind in a sequential fashion forming a multimeric L10(L12)X complex.</text>
</comment>
<dbReference type="Gene3D" id="6.10.250.290">
    <property type="match status" value="1"/>
</dbReference>
<comment type="function">
    <text evidence="5">Forms part of the ribosomal stalk, playing a central role in the interaction of the ribosome with GTP-bound translation factors.</text>
</comment>
<dbReference type="InterPro" id="IPR043141">
    <property type="entry name" value="Ribosomal_uL10-like_sf"/>
</dbReference>
<dbReference type="GO" id="GO:0070180">
    <property type="term" value="F:large ribosomal subunit rRNA binding"/>
    <property type="evidence" value="ECO:0007669"/>
    <property type="project" value="UniProtKB-UniRule"/>
</dbReference>
<dbReference type="GO" id="GO:0005840">
    <property type="term" value="C:ribosome"/>
    <property type="evidence" value="ECO:0007669"/>
    <property type="project" value="UniProtKB-KW"/>
</dbReference>
<dbReference type="PANTHER" id="PTHR11560">
    <property type="entry name" value="39S RIBOSOMAL PROTEIN L10, MITOCHONDRIAL"/>
    <property type="match status" value="1"/>
</dbReference>
<organism evidence="6 7">
    <name type="scientific">Prochlorococcus marinus str. MIT 9116</name>
    <dbReference type="NCBI Taxonomy" id="167544"/>
    <lineage>
        <taxon>Bacteria</taxon>
        <taxon>Bacillati</taxon>
        <taxon>Cyanobacteriota</taxon>
        <taxon>Cyanophyceae</taxon>
        <taxon>Synechococcales</taxon>
        <taxon>Prochlorococcaceae</taxon>
        <taxon>Prochlorococcus</taxon>
    </lineage>
</organism>
<evidence type="ECO:0000256" key="4">
    <source>
        <dbReference type="ARBA" id="ARBA00035202"/>
    </source>
</evidence>
<dbReference type="RefSeq" id="WP_032514611.1">
    <property type="nucleotide sequence ID" value="NZ_JNAJ01000018.1"/>
</dbReference>
<evidence type="ECO:0000313" key="7">
    <source>
        <dbReference type="Proteomes" id="UP000030491"/>
    </source>
</evidence>
<proteinExistence type="inferred from homology"/>
<keyword evidence="2 5" id="KW-0689">Ribosomal protein</keyword>
<keyword evidence="5" id="KW-0694">RNA-binding</keyword>
<dbReference type="Gene3D" id="3.30.70.1730">
    <property type="match status" value="1"/>
</dbReference>
<dbReference type="AlphaFoldDB" id="A0A0A1ZP46"/>
<dbReference type="NCBIfam" id="NF000955">
    <property type="entry name" value="PRK00099.1-1"/>
    <property type="match status" value="1"/>
</dbReference>